<dbReference type="InterPro" id="IPR020846">
    <property type="entry name" value="MFS_dom"/>
</dbReference>
<feature type="transmembrane region" description="Helical" evidence="6">
    <location>
        <begin position="268"/>
        <end position="285"/>
    </location>
</feature>
<feature type="transmembrane region" description="Helical" evidence="6">
    <location>
        <begin position="38"/>
        <end position="56"/>
    </location>
</feature>
<proteinExistence type="predicted"/>
<dbReference type="Proteomes" id="UP000540506">
    <property type="component" value="Unassembled WGS sequence"/>
</dbReference>
<evidence type="ECO:0000256" key="5">
    <source>
        <dbReference type="SAM" id="MobiDB-lite"/>
    </source>
</evidence>
<sequence>MILVLAVACGVSVANIYFPQALSPLIARGLHVSPSSAALAATAAQLGYAAGIFLLVPLGDRLVHRRLIVALLVLTGLGLLAAGAAPTLPLLIGASALVGATTVVPQVIIPMAAGLVPAERRGAVTGTLLSGLIGGILLARTFGASVGTWWGWRAPYLVAAALVLPLALVLAFVVPRTTPPSRQRYPALLASSLRLLRAEPQLRRSGFYQAMVFAGFSAAWTSITLLVTGPTYGLGAQAVGLIALVGAGSMFCTPAAGRAVDRLGPDRVNLVCFLAAVAAAAVLAVGAHRGALGLTALVVGMLLLDTATQSGQVANQARIFALNAQARSRLNTAYMTCSFLGGSLGSWVGLRAYGALGWTGVCGLVGTTAVLALARHLLRSTTPPPPASAAPVEAVVLPTPDRASADPEASQPAAS</sequence>
<feature type="compositionally biased region" description="Low complexity" evidence="5">
    <location>
        <begin position="389"/>
        <end position="398"/>
    </location>
</feature>
<reference evidence="8 9" key="1">
    <citation type="submission" date="2020-08" db="EMBL/GenBank/DDBJ databases">
        <title>Sequencing the genomes of 1000 actinobacteria strains.</title>
        <authorList>
            <person name="Klenk H.-P."/>
        </authorList>
    </citation>
    <scope>NUCLEOTIDE SEQUENCE [LARGE SCALE GENOMIC DNA]</scope>
    <source>
        <strain evidence="8 9">DSM 41654</strain>
    </source>
</reference>
<keyword evidence="2 6" id="KW-0812">Transmembrane</keyword>
<dbReference type="PANTHER" id="PTHR42910:SF1">
    <property type="entry name" value="MAJOR FACILITATOR SUPERFAMILY (MFS) PROFILE DOMAIN-CONTAINING PROTEIN"/>
    <property type="match status" value="1"/>
</dbReference>
<evidence type="ECO:0000256" key="6">
    <source>
        <dbReference type="SAM" id="Phobius"/>
    </source>
</evidence>
<comment type="caution">
    <text evidence="8">The sequence shown here is derived from an EMBL/GenBank/DDBJ whole genome shotgun (WGS) entry which is preliminary data.</text>
</comment>
<keyword evidence="4 6" id="KW-0472">Membrane</keyword>
<organism evidence="8 9">
    <name type="scientific">Kitasatospora kifunensis</name>
    <name type="common">Streptomyces kifunensis</name>
    <dbReference type="NCBI Taxonomy" id="58351"/>
    <lineage>
        <taxon>Bacteria</taxon>
        <taxon>Bacillati</taxon>
        <taxon>Actinomycetota</taxon>
        <taxon>Actinomycetes</taxon>
        <taxon>Kitasatosporales</taxon>
        <taxon>Streptomycetaceae</taxon>
        <taxon>Kitasatospora</taxon>
    </lineage>
</organism>
<dbReference type="Pfam" id="PF07690">
    <property type="entry name" value="MFS_1"/>
    <property type="match status" value="1"/>
</dbReference>
<dbReference type="InterPro" id="IPR011701">
    <property type="entry name" value="MFS"/>
</dbReference>
<protein>
    <submittedName>
        <fullName evidence="8">Putative MFS family arabinose efflux permease</fullName>
    </submittedName>
</protein>
<gene>
    <name evidence="8" type="ORF">FHR34_000086</name>
</gene>
<dbReference type="CDD" id="cd17324">
    <property type="entry name" value="MFS_NepI_like"/>
    <property type="match status" value="1"/>
</dbReference>
<keyword evidence="3 6" id="KW-1133">Transmembrane helix</keyword>
<dbReference type="AlphaFoldDB" id="A0A7W7QWJ8"/>
<feature type="transmembrane region" description="Helical" evidence="6">
    <location>
        <begin position="156"/>
        <end position="174"/>
    </location>
</feature>
<dbReference type="Gene3D" id="1.20.1250.20">
    <property type="entry name" value="MFS general substrate transporter like domains"/>
    <property type="match status" value="1"/>
</dbReference>
<name>A0A7W7QWJ8_KITKI</name>
<feature type="transmembrane region" description="Helical" evidence="6">
    <location>
        <begin position="356"/>
        <end position="374"/>
    </location>
</feature>
<dbReference type="RefSeq" id="WP_312897064.1">
    <property type="nucleotide sequence ID" value="NZ_JACHJV010000001.1"/>
</dbReference>
<evidence type="ECO:0000313" key="9">
    <source>
        <dbReference type="Proteomes" id="UP000540506"/>
    </source>
</evidence>
<accession>A0A7W7QWJ8</accession>
<feature type="transmembrane region" description="Helical" evidence="6">
    <location>
        <begin position="68"/>
        <end position="85"/>
    </location>
</feature>
<dbReference type="PANTHER" id="PTHR42910">
    <property type="entry name" value="TRANSPORTER SCO4007-RELATED"/>
    <property type="match status" value="1"/>
</dbReference>
<evidence type="ECO:0000256" key="1">
    <source>
        <dbReference type="ARBA" id="ARBA00004651"/>
    </source>
</evidence>
<comment type="subcellular location">
    <subcellularLocation>
        <location evidence="1">Cell membrane</location>
        <topology evidence="1">Multi-pass membrane protein</topology>
    </subcellularLocation>
</comment>
<dbReference type="GO" id="GO:0022857">
    <property type="term" value="F:transmembrane transporter activity"/>
    <property type="evidence" value="ECO:0007669"/>
    <property type="project" value="InterPro"/>
</dbReference>
<feature type="domain" description="Major facilitator superfamily (MFS) profile" evidence="7">
    <location>
        <begin position="1"/>
        <end position="378"/>
    </location>
</feature>
<evidence type="ECO:0000313" key="8">
    <source>
        <dbReference type="EMBL" id="MBB4921093.1"/>
    </source>
</evidence>
<dbReference type="SUPFAM" id="SSF103473">
    <property type="entry name" value="MFS general substrate transporter"/>
    <property type="match status" value="1"/>
</dbReference>
<evidence type="ECO:0000256" key="2">
    <source>
        <dbReference type="ARBA" id="ARBA00022692"/>
    </source>
</evidence>
<feature type="transmembrane region" description="Helical" evidence="6">
    <location>
        <begin position="128"/>
        <end position="150"/>
    </location>
</feature>
<feature type="transmembrane region" description="Helical" evidence="6">
    <location>
        <begin position="91"/>
        <end position="116"/>
    </location>
</feature>
<feature type="transmembrane region" description="Helical" evidence="6">
    <location>
        <begin position="207"/>
        <end position="228"/>
    </location>
</feature>
<dbReference type="EMBL" id="JACHJV010000001">
    <property type="protein sequence ID" value="MBB4921093.1"/>
    <property type="molecule type" value="Genomic_DNA"/>
</dbReference>
<feature type="region of interest" description="Disordered" evidence="5">
    <location>
        <begin position="382"/>
        <end position="415"/>
    </location>
</feature>
<evidence type="ECO:0000259" key="7">
    <source>
        <dbReference type="PROSITE" id="PS50850"/>
    </source>
</evidence>
<feature type="transmembrane region" description="Helical" evidence="6">
    <location>
        <begin position="234"/>
        <end position="256"/>
    </location>
</feature>
<evidence type="ECO:0000256" key="4">
    <source>
        <dbReference type="ARBA" id="ARBA00023136"/>
    </source>
</evidence>
<keyword evidence="9" id="KW-1185">Reference proteome</keyword>
<dbReference type="PROSITE" id="PS50850">
    <property type="entry name" value="MFS"/>
    <property type="match status" value="1"/>
</dbReference>
<dbReference type="GO" id="GO:0005886">
    <property type="term" value="C:plasma membrane"/>
    <property type="evidence" value="ECO:0007669"/>
    <property type="project" value="UniProtKB-SubCell"/>
</dbReference>
<evidence type="ECO:0000256" key="3">
    <source>
        <dbReference type="ARBA" id="ARBA00022989"/>
    </source>
</evidence>
<dbReference type="InterPro" id="IPR036259">
    <property type="entry name" value="MFS_trans_sf"/>
</dbReference>